<keyword evidence="1" id="KW-1133">Transmembrane helix</keyword>
<sequence length="236" mass="27770">MLTNVLRHKQLPFSAVLMDTWYAAKDLMLFIDSMDNIYYCPLKSNRQVDDSNGELSYKRVDSSDWNAQELEHGKQIKIKGFPKEHKVRLFRVETSTSRTDWVVTNDPTQDSTQGTRKVCAFRWNIEQLHREGKQLTGLENCQCRKARIRRDHIGAAFLVCGFLKTPALLIPRTLYRLKYRLFDEYLSAPDQKSFYQVPFCVSPDNVRVPVMPEFVLFRGKYRHRGFWNGQIDPQKR</sequence>
<dbReference type="GO" id="GO:0006313">
    <property type="term" value="P:DNA transposition"/>
    <property type="evidence" value="ECO:0007669"/>
    <property type="project" value="InterPro"/>
</dbReference>
<feature type="domain" description="Transposase IS4-like" evidence="2">
    <location>
        <begin position="12"/>
        <end position="158"/>
    </location>
</feature>
<dbReference type="InterPro" id="IPR002559">
    <property type="entry name" value="Transposase_11"/>
</dbReference>
<dbReference type="AlphaFoldDB" id="A0A450UIP4"/>
<dbReference type="GO" id="GO:0004803">
    <property type="term" value="F:transposase activity"/>
    <property type="evidence" value="ECO:0007669"/>
    <property type="project" value="InterPro"/>
</dbReference>
<dbReference type="GO" id="GO:0003677">
    <property type="term" value="F:DNA binding"/>
    <property type="evidence" value="ECO:0007669"/>
    <property type="project" value="InterPro"/>
</dbReference>
<accession>A0A450UIP4</accession>
<evidence type="ECO:0000313" key="3">
    <source>
        <dbReference type="EMBL" id="VFJ92383.1"/>
    </source>
</evidence>
<dbReference type="Pfam" id="PF01609">
    <property type="entry name" value="DDE_Tnp_1"/>
    <property type="match status" value="1"/>
</dbReference>
<organism evidence="3">
    <name type="scientific">Candidatus Kentrum eta</name>
    <dbReference type="NCBI Taxonomy" id="2126337"/>
    <lineage>
        <taxon>Bacteria</taxon>
        <taxon>Pseudomonadati</taxon>
        <taxon>Pseudomonadota</taxon>
        <taxon>Gammaproteobacteria</taxon>
        <taxon>Candidatus Kentrum</taxon>
    </lineage>
</organism>
<evidence type="ECO:0000259" key="2">
    <source>
        <dbReference type="Pfam" id="PF01609"/>
    </source>
</evidence>
<gene>
    <name evidence="3" type="ORF">BECKH772A_GA0070896_100432</name>
</gene>
<proteinExistence type="predicted"/>
<dbReference type="InterPro" id="IPR012337">
    <property type="entry name" value="RNaseH-like_sf"/>
</dbReference>
<reference evidence="3" key="1">
    <citation type="submission" date="2019-02" db="EMBL/GenBank/DDBJ databases">
        <authorList>
            <person name="Gruber-Vodicka R. H."/>
            <person name="Seah K. B. B."/>
        </authorList>
    </citation>
    <scope>NUCLEOTIDE SEQUENCE</scope>
    <source>
        <strain evidence="3">BECK_SA2B15</strain>
    </source>
</reference>
<feature type="transmembrane region" description="Helical" evidence="1">
    <location>
        <begin position="152"/>
        <end position="170"/>
    </location>
</feature>
<keyword evidence="1" id="KW-0812">Transmembrane</keyword>
<dbReference type="SUPFAM" id="SSF53098">
    <property type="entry name" value="Ribonuclease H-like"/>
    <property type="match status" value="1"/>
</dbReference>
<dbReference type="EMBL" id="CAADFG010000043">
    <property type="protein sequence ID" value="VFJ92383.1"/>
    <property type="molecule type" value="Genomic_DNA"/>
</dbReference>
<protein>
    <submittedName>
        <fullName evidence="3">Transposase DDE domain-containing protein</fullName>
    </submittedName>
</protein>
<name>A0A450UIP4_9GAMM</name>
<keyword evidence="1" id="KW-0472">Membrane</keyword>
<evidence type="ECO:0000256" key="1">
    <source>
        <dbReference type="SAM" id="Phobius"/>
    </source>
</evidence>